<feature type="binding site" evidence="11">
    <location>
        <position position="77"/>
    </location>
    <ligand>
        <name>[4Fe-4S] cluster</name>
        <dbReference type="ChEBI" id="CHEBI:49883"/>
    </ligand>
</feature>
<evidence type="ECO:0000256" key="8">
    <source>
        <dbReference type="ARBA" id="ARBA00023014"/>
    </source>
</evidence>
<evidence type="ECO:0000256" key="5">
    <source>
        <dbReference type="ARBA" id="ARBA00022691"/>
    </source>
</evidence>
<sequence length="434" mass="47755">MKAPIALELDITNLSHDGRGVAHHEGKAIFVRGALIGERVVAHIVQRHRHYDDAQVDTLLSRSPDRVDPLCEHFGICGGCALQHLAPAAQIAAKQRVLAENFDRIGHVEPKRWLAPLTSAVWGYRRKGRLSVKYVEKKGKALVGFREENGRYVADIKRCEVLAPAVGLRIEALAQLVGSLQAVREIPQIEIAAGDDTTALIFRHLQPLSEGDRAALVAFAQAHGLAVYLQPGGNDSVHPLWPDNPRLAFRIASADVELEFRPMDFIQVNSAMNEAMIGHALGLLDPQPDERVLDLFCGLGNFTFPLARRSAHVVGVEGEHGLVQRAKENAARNGIANVEYHVANLLDDQRDTPWARQRFDKILLDPPRSGAAAVFDYLPKKGTDRLVYVSCHPATLARDAGILVDKHGFKLKAAGVMDMFPHTAHVESIALFER</sequence>
<feature type="binding site" evidence="11">
    <location>
        <position position="80"/>
    </location>
    <ligand>
        <name>[4Fe-4S] cluster</name>
        <dbReference type="ChEBI" id="CHEBI:49883"/>
    </ligand>
</feature>
<evidence type="ECO:0000256" key="12">
    <source>
        <dbReference type="PROSITE-ProRule" id="PRU01024"/>
    </source>
</evidence>
<comment type="caution">
    <text evidence="15">The sequence shown here is derived from an EMBL/GenBank/DDBJ whole genome shotgun (WGS) entry which is preliminary data.</text>
</comment>
<dbReference type="GO" id="GO:0051539">
    <property type="term" value="F:4 iron, 4 sulfur cluster binding"/>
    <property type="evidence" value="ECO:0007669"/>
    <property type="project" value="UniProtKB-KW"/>
</dbReference>
<feature type="binding site" evidence="11 12">
    <location>
        <position position="317"/>
    </location>
    <ligand>
        <name>S-adenosyl-L-methionine</name>
        <dbReference type="ChEBI" id="CHEBI:59789"/>
    </ligand>
</feature>
<evidence type="ECO:0000256" key="10">
    <source>
        <dbReference type="ARBA" id="ARBA00059995"/>
    </source>
</evidence>
<comment type="catalytic activity">
    <reaction evidence="9 11">
        <text>uridine(1939) in 23S rRNA + S-adenosyl-L-methionine = 5-methyluridine(1939) in 23S rRNA + S-adenosyl-L-homocysteine + H(+)</text>
        <dbReference type="Rhea" id="RHEA:42908"/>
        <dbReference type="Rhea" id="RHEA-COMP:10278"/>
        <dbReference type="Rhea" id="RHEA-COMP:10279"/>
        <dbReference type="ChEBI" id="CHEBI:15378"/>
        <dbReference type="ChEBI" id="CHEBI:57856"/>
        <dbReference type="ChEBI" id="CHEBI:59789"/>
        <dbReference type="ChEBI" id="CHEBI:65315"/>
        <dbReference type="ChEBI" id="CHEBI:74447"/>
        <dbReference type="EC" id="2.1.1.190"/>
    </reaction>
</comment>
<dbReference type="InterPro" id="IPR010280">
    <property type="entry name" value="U5_MeTrfase_fam"/>
</dbReference>
<dbReference type="Gene3D" id="3.40.50.150">
    <property type="entry name" value="Vaccinia Virus protein VP39"/>
    <property type="match status" value="1"/>
</dbReference>
<dbReference type="PROSITE" id="PS01231">
    <property type="entry name" value="TRMA_2"/>
    <property type="match status" value="1"/>
</dbReference>
<dbReference type="PANTHER" id="PTHR11061:SF49">
    <property type="entry name" value="23S RRNA (URACIL(1939)-C(5))-METHYLTRANSFERASE RLMD"/>
    <property type="match status" value="1"/>
</dbReference>
<dbReference type="EMBL" id="SNZH01000016">
    <property type="protein sequence ID" value="TDR39396.1"/>
    <property type="molecule type" value="Genomic_DNA"/>
</dbReference>
<dbReference type="NCBIfam" id="TIGR00479">
    <property type="entry name" value="rumA"/>
    <property type="match status" value="1"/>
</dbReference>
<dbReference type="InterPro" id="IPR012340">
    <property type="entry name" value="NA-bd_OB-fold"/>
</dbReference>
<dbReference type="Pfam" id="PF01938">
    <property type="entry name" value="TRAM"/>
    <property type="match status" value="1"/>
</dbReference>
<dbReference type="Pfam" id="PF05958">
    <property type="entry name" value="tRNA_U5-meth_tr"/>
    <property type="match status" value="1"/>
</dbReference>
<dbReference type="SUPFAM" id="SSF53335">
    <property type="entry name" value="S-adenosyl-L-methionine-dependent methyltransferases"/>
    <property type="match status" value="1"/>
</dbReference>
<dbReference type="OrthoDB" id="9804590at2"/>
<keyword evidence="3 11" id="KW-0489">Methyltransferase</keyword>
<feature type="binding site" evidence="11 12">
    <location>
        <position position="365"/>
    </location>
    <ligand>
        <name>S-adenosyl-L-methionine</name>
        <dbReference type="ChEBI" id="CHEBI:59789"/>
    </ligand>
</feature>
<dbReference type="FunFam" id="2.40.50.140:FF:000097">
    <property type="entry name" value="23S rRNA (uracil(1939)-C(5))-methyltransferase RlmD"/>
    <property type="match status" value="1"/>
</dbReference>
<dbReference type="GO" id="GO:0003723">
    <property type="term" value="F:RNA binding"/>
    <property type="evidence" value="ECO:0007669"/>
    <property type="project" value="InterPro"/>
</dbReference>
<feature type="binding site" evidence="11">
    <location>
        <position position="301"/>
    </location>
    <ligand>
        <name>S-adenosyl-L-methionine</name>
        <dbReference type="ChEBI" id="CHEBI:59789"/>
    </ligand>
</feature>
<evidence type="ECO:0000256" key="4">
    <source>
        <dbReference type="ARBA" id="ARBA00022679"/>
    </source>
</evidence>
<dbReference type="PANTHER" id="PTHR11061">
    <property type="entry name" value="RNA M5U METHYLTRANSFERASE"/>
    <property type="match status" value="1"/>
</dbReference>
<dbReference type="Proteomes" id="UP000295293">
    <property type="component" value="Unassembled WGS sequence"/>
</dbReference>
<evidence type="ECO:0000256" key="13">
    <source>
        <dbReference type="PROSITE-ProRule" id="PRU10015"/>
    </source>
</evidence>
<dbReference type="AlphaFoldDB" id="A0A4R6YP41"/>
<dbReference type="InterPro" id="IPR001566">
    <property type="entry name" value="23S_rRNA_MeTrfase_RlmD"/>
</dbReference>
<dbReference type="Gene3D" id="2.40.50.1070">
    <property type="match status" value="1"/>
</dbReference>
<organism evidence="15 16">
    <name type="scientific">Tahibacter aquaticus</name>
    <dbReference type="NCBI Taxonomy" id="520092"/>
    <lineage>
        <taxon>Bacteria</taxon>
        <taxon>Pseudomonadati</taxon>
        <taxon>Pseudomonadota</taxon>
        <taxon>Gammaproteobacteria</taxon>
        <taxon>Lysobacterales</taxon>
        <taxon>Rhodanobacteraceae</taxon>
        <taxon>Tahibacter</taxon>
    </lineage>
</organism>
<dbReference type="PROSITE" id="PS50926">
    <property type="entry name" value="TRAM"/>
    <property type="match status" value="1"/>
</dbReference>
<dbReference type="FunFam" id="3.40.50.150:FF:000009">
    <property type="entry name" value="23S rRNA (Uracil(1939)-C(5))-methyltransferase RlmD"/>
    <property type="match status" value="1"/>
</dbReference>
<evidence type="ECO:0000256" key="3">
    <source>
        <dbReference type="ARBA" id="ARBA00022603"/>
    </source>
</evidence>
<keyword evidence="6 11" id="KW-0479">Metal-binding</keyword>
<dbReference type="InterPro" id="IPR030391">
    <property type="entry name" value="MeTrfase_TrmA_CS"/>
</dbReference>
<keyword evidence="1 11" id="KW-0004">4Fe-4S</keyword>
<dbReference type="InterPro" id="IPR030390">
    <property type="entry name" value="MeTrfase_TrmA_AS"/>
</dbReference>
<dbReference type="PROSITE" id="PS01230">
    <property type="entry name" value="TRMA_1"/>
    <property type="match status" value="1"/>
</dbReference>
<keyword evidence="4 11" id="KW-0808">Transferase</keyword>
<evidence type="ECO:0000256" key="6">
    <source>
        <dbReference type="ARBA" id="ARBA00022723"/>
    </source>
</evidence>
<feature type="binding site" evidence="11">
    <location>
        <position position="159"/>
    </location>
    <ligand>
        <name>[4Fe-4S] cluster</name>
        <dbReference type="ChEBI" id="CHEBI:49883"/>
    </ligand>
</feature>
<comment type="similarity">
    <text evidence="11">Belongs to the class I-like SAM-binding methyltransferase superfamily. RNA M5U methyltransferase family. RlmD subfamily.</text>
</comment>
<dbReference type="InterPro" id="IPR002792">
    <property type="entry name" value="TRAM_dom"/>
</dbReference>
<keyword evidence="7 11" id="KW-0408">Iron</keyword>
<evidence type="ECO:0000256" key="7">
    <source>
        <dbReference type="ARBA" id="ARBA00023004"/>
    </source>
</evidence>
<dbReference type="CDD" id="cd02440">
    <property type="entry name" value="AdoMet_MTases"/>
    <property type="match status" value="1"/>
</dbReference>
<keyword evidence="2 11" id="KW-0698">rRNA processing</keyword>
<dbReference type="Gene3D" id="2.40.50.140">
    <property type="entry name" value="Nucleic acid-binding proteins"/>
    <property type="match status" value="1"/>
</dbReference>
<dbReference type="GO" id="GO:0070041">
    <property type="term" value="F:rRNA (uridine-C5-)-methyltransferase activity"/>
    <property type="evidence" value="ECO:0007669"/>
    <property type="project" value="UniProtKB-UniRule"/>
</dbReference>
<dbReference type="RefSeq" id="WP_133820863.1">
    <property type="nucleotide sequence ID" value="NZ_SNZH01000016.1"/>
</dbReference>
<evidence type="ECO:0000256" key="11">
    <source>
        <dbReference type="HAMAP-Rule" id="MF_01010"/>
    </source>
</evidence>
<gene>
    <name evidence="11" type="primary">rlmD</name>
    <name evidence="15" type="ORF">DFR29_11697</name>
</gene>
<evidence type="ECO:0000313" key="15">
    <source>
        <dbReference type="EMBL" id="TDR39396.1"/>
    </source>
</evidence>
<dbReference type="GO" id="GO:0005506">
    <property type="term" value="F:iron ion binding"/>
    <property type="evidence" value="ECO:0007669"/>
    <property type="project" value="UniProtKB-UniRule"/>
</dbReference>
<evidence type="ECO:0000256" key="2">
    <source>
        <dbReference type="ARBA" id="ARBA00022552"/>
    </source>
</evidence>
<feature type="binding site" evidence="11 12">
    <location>
        <position position="267"/>
    </location>
    <ligand>
        <name>S-adenosyl-L-methionine</name>
        <dbReference type="ChEBI" id="CHEBI:59789"/>
    </ligand>
</feature>
<reference evidence="15 16" key="1">
    <citation type="submission" date="2019-03" db="EMBL/GenBank/DDBJ databases">
        <title>Genomic Encyclopedia of Type Strains, Phase IV (KMG-IV): sequencing the most valuable type-strain genomes for metagenomic binning, comparative biology and taxonomic classification.</title>
        <authorList>
            <person name="Goeker M."/>
        </authorList>
    </citation>
    <scope>NUCLEOTIDE SEQUENCE [LARGE SCALE GENOMIC DNA]</scope>
    <source>
        <strain evidence="15 16">DSM 21667</strain>
    </source>
</reference>
<evidence type="ECO:0000256" key="9">
    <source>
        <dbReference type="ARBA" id="ARBA00052756"/>
    </source>
</evidence>
<evidence type="ECO:0000313" key="16">
    <source>
        <dbReference type="Proteomes" id="UP000295293"/>
    </source>
</evidence>
<proteinExistence type="inferred from homology"/>
<accession>A0A4R6YP41</accession>
<keyword evidence="5 11" id="KW-0949">S-adenosyl-L-methionine</keyword>
<name>A0A4R6YP41_9GAMM</name>
<dbReference type="NCBIfam" id="NF009639">
    <property type="entry name" value="PRK13168.1"/>
    <property type="match status" value="1"/>
</dbReference>
<dbReference type="InterPro" id="IPR029063">
    <property type="entry name" value="SAM-dependent_MTases_sf"/>
</dbReference>
<keyword evidence="16" id="KW-1185">Reference proteome</keyword>
<dbReference type="PROSITE" id="PS51687">
    <property type="entry name" value="SAM_MT_RNA_M5U"/>
    <property type="match status" value="1"/>
</dbReference>
<evidence type="ECO:0000259" key="14">
    <source>
        <dbReference type="PROSITE" id="PS50926"/>
    </source>
</evidence>
<feature type="binding site" evidence="11">
    <location>
        <position position="344"/>
    </location>
    <ligand>
        <name>S-adenosyl-L-methionine</name>
        <dbReference type="ChEBI" id="CHEBI:59789"/>
    </ligand>
</feature>
<feature type="domain" description="TRAM" evidence="14">
    <location>
        <begin position="1"/>
        <end position="58"/>
    </location>
</feature>
<dbReference type="EC" id="2.1.1.190" evidence="11"/>
<comment type="function">
    <text evidence="10 11">Catalyzes the formation of 5-methyl-uridine at position 1939 (m5U1939) in 23S rRNA.</text>
</comment>
<protein>
    <recommendedName>
        <fullName evidence="11">23S rRNA (uracil(1939)-C(5))-methyltransferase RlmD</fullName>
        <ecNumber evidence="11">2.1.1.190</ecNumber>
    </recommendedName>
    <alternativeName>
        <fullName evidence="11">23S rRNA(m5U1939)-methyltransferase</fullName>
    </alternativeName>
</protein>
<keyword evidence="8 11" id="KW-0411">Iron-sulfur</keyword>
<dbReference type="GO" id="GO:0070475">
    <property type="term" value="P:rRNA base methylation"/>
    <property type="evidence" value="ECO:0007669"/>
    <property type="project" value="TreeGrafter"/>
</dbReference>
<evidence type="ECO:0000256" key="1">
    <source>
        <dbReference type="ARBA" id="ARBA00022485"/>
    </source>
</evidence>
<dbReference type="HAMAP" id="MF_01010">
    <property type="entry name" value="23SrRNA_methyltr_RlmD"/>
    <property type="match status" value="1"/>
</dbReference>
<feature type="binding site" evidence="11">
    <location>
        <position position="71"/>
    </location>
    <ligand>
        <name>[4Fe-4S] cluster</name>
        <dbReference type="ChEBI" id="CHEBI:49883"/>
    </ligand>
</feature>
<dbReference type="SUPFAM" id="SSF50249">
    <property type="entry name" value="Nucleic acid-binding proteins"/>
    <property type="match status" value="1"/>
</dbReference>
<feature type="binding site" evidence="11 12">
    <location>
        <position position="296"/>
    </location>
    <ligand>
        <name>S-adenosyl-L-methionine</name>
        <dbReference type="ChEBI" id="CHEBI:59789"/>
    </ligand>
</feature>
<feature type="active site" evidence="13">
    <location>
        <position position="391"/>
    </location>
</feature>
<feature type="active site" description="Nucleophile" evidence="11 12">
    <location>
        <position position="391"/>
    </location>
</feature>